<evidence type="ECO:0000313" key="2">
    <source>
        <dbReference type="EMBL" id="HHO73360.1"/>
    </source>
</evidence>
<comment type="caution">
    <text evidence="2">The sequence shown here is derived from an EMBL/GenBank/DDBJ whole genome shotgun (WGS) entry which is preliminary data.</text>
</comment>
<reference evidence="2" key="1">
    <citation type="journal article" date="2020" name="mSystems">
        <title>Genome- and Community-Level Interaction Insights into Carbon Utilization and Element Cycling Functions of Hydrothermarchaeota in Hydrothermal Sediment.</title>
        <authorList>
            <person name="Zhou Z."/>
            <person name="Liu Y."/>
            <person name="Xu W."/>
            <person name="Pan J."/>
            <person name="Luo Z.H."/>
            <person name="Li M."/>
        </authorList>
    </citation>
    <scope>NUCLEOTIDE SEQUENCE [LARGE SCALE GENOMIC DNA]</scope>
    <source>
        <strain evidence="2">SpSt-114</strain>
    </source>
</reference>
<feature type="signal peptide" evidence="1">
    <location>
        <begin position="1"/>
        <end position="19"/>
    </location>
</feature>
<accession>A0A7C5SXL9</accession>
<proteinExistence type="predicted"/>
<dbReference type="AlphaFoldDB" id="A0A7C5SXL9"/>
<protein>
    <submittedName>
        <fullName evidence="2">Uncharacterized protein</fullName>
    </submittedName>
</protein>
<evidence type="ECO:0000256" key="1">
    <source>
        <dbReference type="SAM" id="SignalP"/>
    </source>
</evidence>
<sequence length="475" mass="53289">MKKSLLTILSLALVLPSFGQENMQKQTSFRELLFSGKRKFLFLSPSETETIIIGGIFGVDAGKAIEYCSAFGGKAYLVKYKQVEGFGGGYVIEEKTPAEEGTGVGGFLKGVFTGAILGDVASSRAPATLCEKDGKEIFFIQKGRLIGYRHPSKYQYMESCFIQVAKHQPEPRITSFELEWADKIKASTNLIEFLQSNRVKLQNLPDGFYKIKDTVDDNCHPLNSDVLRMLASYCYQKGGTFRTADGQDFKDFMAKVLTTDPPPNVGVINYWLREMTKTAYYCDGPEKFMVRTTAERSASDIQTFTIPYVHYVKLGLDEGLMAQTQTRGSQPAPAQNDALISMIKMTASSKMPSMQVIGQMQYETIYMYPDGGCDLVALITRGPGYTTVDNYRVCQNDVQPVGRSDDYKVITVDRIDQRTAMQLYTNCRSYGRMTSLYSGYRIDCRIPNPQLPCNGEILITRDNKLVDFKVENICR</sequence>
<keyword evidence="1" id="KW-0732">Signal</keyword>
<feature type="chain" id="PRO_5028010692" evidence="1">
    <location>
        <begin position="20"/>
        <end position="475"/>
    </location>
</feature>
<gene>
    <name evidence="2" type="ORF">ENN04_01835</name>
</gene>
<organism evidence="2">
    <name type="scientific">Thermocrinis ruber</name>
    <dbReference type="NCBI Taxonomy" id="75906"/>
    <lineage>
        <taxon>Bacteria</taxon>
        <taxon>Pseudomonadati</taxon>
        <taxon>Aquificota</taxon>
        <taxon>Aquificia</taxon>
        <taxon>Aquificales</taxon>
        <taxon>Aquificaceae</taxon>
        <taxon>Thermocrinis</taxon>
    </lineage>
</organism>
<name>A0A7C5SXL9_9AQUI</name>
<dbReference type="EMBL" id="DSAC01000024">
    <property type="protein sequence ID" value="HHO73360.1"/>
    <property type="molecule type" value="Genomic_DNA"/>
</dbReference>